<evidence type="ECO:0000313" key="3">
    <source>
        <dbReference type="EMBL" id="MBJ8341292.1"/>
    </source>
</evidence>
<feature type="domain" description="Rhodanese" evidence="2">
    <location>
        <begin position="371"/>
        <end position="456"/>
    </location>
</feature>
<dbReference type="CDD" id="cd00158">
    <property type="entry name" value="RHOD"/>
    <property type="match status" value="1"/>
</dbReference>
<dbReference type="SUPFAM" id="SSF52821">
    <property type="entry name" value="Rhodanese/Cell cycle control phosphatase"/>
    <property type="match status" value="2"/>
</dbReference>
<dbReference type="SUPFAM" id="SSF56281">
    <property type="entry name" value="Metallo-hydrolase/oxidoreductase"/>
    <property type="match status" value="1"/>
</dbReference>
<dbReference type="InterPro" id="IPR001763">
    <property type="entry name" value="Rhodanese-like_dom"/>
</dbReference>
<reference evidence="3" key="1">
    <citation type="submission" date="2020-12" db="EMBL/GenBank/DDBJ databases">
        <title>Antrihabitans popcorni sp. nov. and Antrihabitans auranticaus sp. nov., isolated from a larva cave.</title>
        <authorList>
            <person name="Lee S.D."/>
            <person name="Kim I.S."/>
        </authorList>
    </citation>
    <scope>NUCLEOTIDE SEQUENCE</scope>
    <source>
        <strain evidence="3">YC3-6</strain>
    </source>
</reference>
<dbReference type="PROSITE" id="PS50206">
    <property type="entry name" value="RHODANESE_3"/>
    <property type="match status" value="2"/>
</dbReference>
<sequence length="470" mass="50474">MILEQYYIECLSHASYLIGDEASGRAVVVDPRRDVTEYLDDAERLGLTIEGVVNTHFHADFVSGHLELVDATGAWIGFGAAANTDFPIRRLEHGEHISLGEVDLEVLSTPGHTWESISLLVREGPDLPPTAVLTGDSLFIGDVGRPDLVNLGDGSNTDLARAMYRTIHRTLLNLPDSVTVMPAHGAGSSCGKNLSAELTSTIGEQRRTNPSVQPMTEQAFVALITDGQPAVPDYFAVDAAMNKTTHALLDQQRRIPELTAAELLIELDSGTTVLDARTPDDFAVGHLRGSINVGFDGRFAETGGMVADVGDRIVLITYPGEAQDAAMRLARIGSDRTVGFIDVDQGFPPELAGLVQPAAQTTAAELDELQAADAVTLVDIRNPAERDAGTIPGAVPIPLAQLRSRLVELPTDRPIVLHCAGGWRSSVAVSLLRAHGMNQVSDLVGGYNEWAERSCRNQPSVIYPHGYMTH</sequence>
<comment type="caution">
    <text evidence="3">The sequence shown here is derived from an EMBL/GenBank/DDBJ whole genome shotgun (WGS) entry which is preliminary data.</text>
</comment>
<dbReference type="CDD" id="cd07724">
    <property type="entry name" value="POD-like_MBL-fold"/>
    <property type="match status" value="1"/>
</dbReference>
<dbReference type="GO" id="GO:0050313">
    <property type="term" value="F:sulfur dioxygenase activity"/>
    <property type="evidence" value="ECO:0007669"/>
    <property type="project" value="InterPro"/>
</dbReference>
<dbReference type="PANTHER" id="PTHR43084:SF1">
    <property type="entry name" value="PERSULFIDE DIOXYGENASE ETHE1, MITOCHONDRIAL"/>
    <property type="match status" value="1"/>
</dbReference>
<dbReference type="Gene3D" id="3.60.15.10">
    <property type="entry name" value="Ribonuclease Z/Hydroxyacylglutathione hydrolase-like"/>
    <property type="match status" value="1"/>
</dbReference>
<dbReference type="EMBL" id="JAEMNV010000007">
    <property type="protein sequence ID" value="MBJ8341292.1"/>
    <property type="molecule type" value="Genomic_DNA"/>
</dbReference>
<evidence type="ECO:0000256" key="1">
    <source>
        <dbReference type="ARBA" id="ARBA00022723"/>
    </source>
</evidence>
<dbReference type="InterPro" id="IPR044528">
    <property type="entry name" value="POD-like_MBL-fold"/>
</dbReference>
<dbReference type="PANTHER" id="PTHR43084">
    <property type="entry name" value="PERSULFIDE DIOXYGENASE ETHE1"/>
    <property type="match status" value="1"/>
</dbReference>
<dbReference type="Proteomes" id="UP000655868">
    <property type="component" value="Unassembled WGS sequence"/>
</dbReference>
<organism evidence="3 4">
    <name type="scientific">Antrihabitans stalagmiti</name>
    <dbReference type="NCBI Taxonomy" id="2799499"/>
    <lineage>
        <taxon>Bacteria</taxon>
        <taxon>Bacillati</taxon>
        <taxon>Actinomycetota</taxon>
        <taxon>Actinomycetes</taxon>
        <taxon>Mycobacteriales</taxon>
        <taxon>Nocardiaceae</taxon>
        <taxon>Antrihabitans</taxon>
    </lineage>
</organism>
<dbReference type="FunFam" id="3.60.15.10:FF:000030">
    <property type="entry name" value="Metallo-beta-lactamase family protein"/>
    <property type="match status" value="1"/>
</dbReference>
<dbReference type="SMART" id="SM00849">
    <property type="entry name" value="Lactamase_B"/>
    <property type="match status" value="1"/>
</dbReference>
<keyword evidence="4" id="KW-1185">Reference proteome</keyword>
<dbReference type="GO" id="GO:0006749">
    <property type="term" value="P:glutathione metabolic process"/>
    <property type="evidence" value="ECO:0007669"/>
    <property type="project" value="InterPro"/>
</dbReference>
<gene>
    <name evidence="3" type="ORF">JGU71_20620</name>
</gene>
<dbReference type="RefSeq" id="WP_199706179.1">
    <property type="nucleotide sequence ID" value="NZ_JAEMNV010000007.1"/>
</dbReference>
<dbReference type="InterPro" id="IPR036866">
    <property type="entry name" value="RibonucZ/Hydroxyglut_hydro"/>
</dbReference>
<dbReference type="GO" id="GO:0046872">
    <property type="term" value="F:metal ion binding"/>
    <property type="evidence" value="ECO:0007669"/>
    <property type="project" value="UniProtKB-KW"/>
</dbReference>
<accession>A0A934NU16</accession>
<dbReference type="AlphaFoldDB" id="A0A934NU16"/>
<keyword evidence="1" id="KW-0479">Metal-binding</keyword>
<evidence type="ECO:0000259" key="2">
    <source>
        <dbReference type="PROSITE" id="PS50206"/>
    </source>
</evidence>
<feature type="domain" description="Rhodanese" evidence="2">
    <location>
        <begin position="267"/>
        <end position="351"/>
    </location>
</feature>
<name>A0A934NU16_9NOCA</name>
<proteinExistence type="predicted"/>
<dbReference type="GO" id="GO:0070813">
    <property type="term" value="P:hydrogen sulfide metabolic process"/>
    <property type="evidence" value="ECO:0007669"/>
    <property type="project" value="TreeGrafter"/>
</dbReference>
<dbReference type="Pfam" id="PF00581">
    <property type="entry name" value="Rhodanese"/>
    <property type="match status" value="2"/>
</dbReference>
<dbReference type="SMART" id="SM00450">
    <property type="entry name" value="RHOD"/>
    <property type="match status" value="2"/>
</dbReference>
<dbReference type="InterPro" id="IPR001279">
    <property type="entry name" value="Metallo-B-lactamas"/>
</dbReference>
<dbReference type="InterPro" id="IPR036873">
    <property type="entry name" value="Rhodanese-like_dom_sf"/>
</dbReference>
<evidence type="ECO:0000313" key="4">
    <source>
        <dbReference type="Proteomes" id="UP000655868"/>
    </source>
</evidence>
<protein>
    <submittedName>
        <fullName evidence="3">MBL fold metallo-hydrolase</fullName>
    </submittedName>
</protein>
<dbReference type="InterPro" id="IPR051682">
    <property type="entry name" value="Mito_Persulfide_Diox"/>
</dbReference>
<dbReference type="Pfam" id="PF00753">
    <property type="entry name" value="Lactamase_B"/>
    <property type="match status" value="1"/>
</dbReference>
<dbReference type="Gene3D" id="3.40.250.10">
    <property type="entry name" value="Rhodanese-like domain"/>
    <property type="match status" value="2"/>
</dbReference>